<reference evidence="2 3" key="1">
    <citation type="submission" date="2016-08" db="EMBL/GenBank/DDBJ databases">
        <title>Genome sequence of Clavibacter michiganensis subsp. michiganensis strain CASJ007.</title>
        <authorList>
            <person name="Thapa S.P."/>
            <person name="Coaker G."/>
        </authorList>
    </citation>
    <scope>NUCLEOTIDE SEQUENCE [LARGE SCALE GENOMIC DNA]</scope>
    <source>
        <strain evidence="2">CASJ007</strain>
    </source>
</reference>
<protein>
    <submittedName>
        <fullName evidence="2">Uncharacterized protein</fullName>
    </submittedName>
</protein>
<sequence>MNARPAGTPAPVTSSQPGAERSPCLPVSHMKSVSGHSAPADGPFGDHVAADAGCTSRSAPVPISA</sequence>
<keyword evidence="3" id="KW-1185">Reference proteome</keyword>
<feature type="region of interest" description="Disordered" evidence="1">
    <location>
        <begin position="1"/>
        <end position="44"/>
    </location>
</feature>
<dbReference type="AlphaFoldDB" id="A0A251XNV6"/>
<evidence type="ECO:0000256" key="1">
    <source>
        <dbReference type="SAM" id="MobiDB-lite"/>
    </source>
</evidence>
<accession>A0A251XNV6</accession>
<organism evidence="2 3">
    <name type="scientific">Clavibacter michiganensis subsp. michiganensis</name>
    <dbReference type="NCBI Taxonomy" id="33013"/>
    <lineage>
        <taxon>Bacteria</taxon>
        <taxon>Bacillati</taxon>
        <taxon>Actinomycetota</taxon>
        <taxon>Actinomycetes</taxon>
        <taxon>Micrococcales</taxon>
        <taxon>Microbacteriaceae</taxon>
        <taxon>Clavibacter</taxon>
    </lineage>
</organism>
<proteinExistence type="predicted"/>
<dbReference type="EMBL" id="MDHH01000001">
    <property type="protein sequence ID" value="OUE05145.1"/>
    <property type="molecule type" value="Genomic_DNA"/>
</dbReference>
<gene>
    <name evidence="2" type="ORF">CMMCAS07_09350</name>
</gene>
<comment type="caution">
    <text evidence="2">The sequence shown here is derived from an EMBL/GenBank/DDBJ whole genome shotgun (WGS) entry which is preliminary data.</text>
</comment>
<name>A0A251XNV6_CLAMM</name>
<evidence type="ECO:0000313" key="3">
    <source>
        <dbReference type="Proteomes" id="UP000195062"/>
    </source>
</evidence>
<dbReference type="Proteomes" id="UP000195062">
    <property type="component" value="Unassembled WGS sequence"/>
</dbReference>
<evidence type="ECO:0000313" key="2">
    <source>
        <dbReference type="EMBL" id="OUE05145.1"/>
    </source>
</evidence>